<organism evidence="1 2">
    <name type="scientific">Rangifer tarandus platyrhynchus</name>
    <name type="common">Svalbard reindeer</name>
    <dbReference type="NCBI Taxonomy" id="3082113"/>
    <lineage>
        <taxon>Eukaryota</taxon>
        <taxon>Metazoa</taxon>
        <taxon>Chordata</taxon>
        <taxon>Craniata</taxon>
        <taxon>Vertebrata</taxon>
        <taxon>Euteleostomi</taxon>
        <taxon>Mammalia</taxon>
        <taxon>Eutheria</taxon>
        <taxon>Laurasiatheria</taxon>
        <taxon>Artiodactyla</taxon>
        <taxon>Ruminantia</taxon>
        <taxon>Pecora</taxon>
        <taxon>Cervidae</taxon>
        <taxon>Odocoileinae</taxon>
        <taxon>Rangifer</taxon>
    </lineage>
</organism>
<dbReference type="Proteomes" id="UP001162501">
    <property type="component" value="Chromosome 24"/>
</dbReference>
<evidence type="ECO:0000313" key="2">
    <source>
        <dbReference type="Proteomes" id="UP001162501"/>
    </source>
</evidence>
<dbReference type="EMBL" id="OX596108">
    <property type="protein sequence ID" value="CAI9702867.1"/>
    <property type="molecule type" value="Genomic_DNA"/>
</dbReference>
<proteinExistence type="predicted"/>
<reference evidence="1" key="1">
    <citation type="submission" date="2023-05" db="EMBL/GenBank/DDBJ databases">
        <authorList>
            <consortium name="ELIXIR-Norway"/>
        </authorList>
    </citation>
    <scope>NUCLEOTIDE SEQUENCE</scope>
</reference>
<evidence type="ECO:0000313" key="1">
    <source>
        <dbReference type="EMBL" id="CAI9702867.1"/>
    </source>
</evidence>
<protein>
    <submittedName>
        <fullName evidence="1">Uncharacterized protein</fullName>
    </submittedName>
</protein>
<accession>A0ACB0ER92</accession>
<sequence>MDLLMEQSTRLGACSVSGSSAAAATSPTCAQLFPDTECLRIPILVRGHYRHNRHRTSQFRRSQFETPQTQRVSNPTGERWASRQAAPAALASSRLRRSLCPAQFLPPSPPPC</sequence>
<name>A0ACB0ER92_RANTA</name>
<gene>
    <name evidence="1" type="ORF">MRATA1EN3_LOCUS14080</name>
</gene>